<dbReference type="GO" id="GO:0016757">
    <property type="term" value="F:glycosyltransferase activity"/>
    <property type="evidence" value="ECO:0007669"/>
    <property type="project" value="InterPro"/>
</dbReference>
<dbReference type="Pfam" id="PF05704">
    <property type="entry name" value="Caps_synth"/>
    <property type="match status" value="1"/>
</dbReference>
<dbReference type="InterPro" id="IPR029044">
    <property type="entry name" value="Nucleotide-diphossugar_trans"/>
</dbReference>
<reference evidence="2" key="2">
    <citation type="submission" date="2016-06" db="EMBL/GenBank/DDBJ databases">
        <authorList>
            <person name="Nicholson A.C."/>
        </authorList>
    </citation>
    <scope>NUCLEOTIDE SEQUENCE [LARGE SCALE GENOMIC DNA]</scope>
    <source>
        <strain evidence="2">E6809</strain>
    </source>
</reference>
<name>A0A1T3DUG1_9FLAO</name>
<dbReference type="Proteomes" id="UP000189738">
    <property type="component" value="Chromosome"/>
</dbReference>
<evidence type="ECO:0000313" key="1">
    <source>
        <dbReference type="EMBL" id="AQX49337.1"/>
    </source>
</evidence>
<dbReference type="Gene3D" id="3.90.550.20">
    <property type="match status" value="1"/>
</dbReference>
<proteinExistence type="predicted"/>
<sequence>MRKISQFPLLKQLWAFWREKKILDKHQQVAGYWDVVIDDYKHGKIAKYNIIAKQEFRNSKIIWQYWGQGTNSPELPEVVKICFDSVDQYKGDYIVIRLNDENFSEYIDLPEFVLEKKNGPVFNRTFFSDVLRLALLKTYGGVWLDATVMLTGSLPEQFSSLDYFVYQRDPNEQHKDYWENVYAYYWGWNKGFKVCMLNSIFFAKKGSVMVSALLDLMLYYWKTQNDILDYFFFQILYKQLTAREYINEVCPVVSDTIPHIIQTKLSGGCKYITYEEALKQSNIHKLTYKDINIEEFMTFVQDKININLVK</sequence>
<dbReference type="AlphaFoldDB" id="A0A1T3DUG1"/>
<dbReference type="EMBL" id="MAHS01000010">
    <property type="protein sequence ID" value="OPB49072.1"/>
    <property type="molecule type" value="Genomic_DNA"/>
</dbReference>
<reference evidence="1 3" key="1">
    <citation type="submission" date="2016-02" db="EMBL/GenBank/DDBJ databases">
        <authorList>
            <person name="Nicholson A.C."/>
            <person name="Humrighouse B.W."/>
            <person name="Loparev V."/>
            <person name="Emery B."/>
            <person name="Graziano J."/>
            <person name="McQuiston J.R."/>
        </authorList>
    </citation>
    <scope>NUCLEOTIDE SEQUENCE [LARGE SCALE GENOMIC DNA]</scope>
    <source>
        <strain evidence="1 3">E6809</strain>
    </source>
</reference>
<protein>
    <submittedName>
        <fullName evidence="2">Capsular biosynthesis protein</fullName>
    </submittedName>
</protein>
<dbReference type="RefSeq" id="WP_078411658.1">
    <property type="nucleotide sequence ID" value="NZ_BQKS01000010.1"/>
</dbReference>
<accession>A0A1T3DUG1</accession>
<organism evidence="2">
    <name type="scientific">Elizabethkingia anophelis</name>
    <dbReference type="NCBI Taxonomy" id="1117645"/>
    <lineage>
        <taxon>Bacteria</taxon>
        <taxon>Pseudomonadati</taxon>
        <taxon>Bacteroidota</taxon>
        <taxon>Flavobacteriia</taxon>
        <taxon>Flavobacteriales</taxon>
        <taxon>Weeksellaceae</taxon>
        <taxon>Elizabethkingia</taxon>
    </lineage>
</organism>
<dbReference type="InterPro" id="IPR008441">
    <property type="entry name" value="AfumC-like_glycosyl_Trfase"/>
</dbReference>
<dbReference type="SUPFAM" id="SSF53448">
    <property type="entry name" value="Nucleotide-diphospho-sugar transferases"/>
    <property type="match status" value="1"/>
</dbReference>
<dbReference type="EMBL" id="CP014339">
    <property type="protein sequence ID" value="AQX49337.1"/>
    <property type="molecule type" value="Genomic_DNA"/>
</dbReference>
<evidence type="ECO:0000313" key="3">
    <source>
        <dbReference type="Proteomes" id="UP000189738"/>
    </source>
</evidence>
<gene>
    <name evidence="1" type="ORF">AYC66_00960</name>
    <name evidence="2" type="ORF">BAY09_03290</name>
</gene>
<evidence type="ECO:0000313" key="2">
    <source>
        <dbReference type="EMBL" id="OPB49072.1"/>
    </source>
</evidence>